<dbReference type="RefSeq" id="WP_054458080.1">
    <property type="nucleotide sequence ID" value="NZ_CYTK01000012.1"/>
</dbReference>
<gene>
    <name evidence="2" type="ORF">ERS370000_05472</name>
</gene>
<protein>
    <submittedName>
        <fullName evidence="2">Uncharacterized protein</fullName>
    </submittedName>
</protein>
<sequence length="240" mass="27360">MKTKPSPAESDQAVQPAAAPPKTSRQQLEAYIPIDPSTTEESPVRVSLRQLSVDLLDGEDQLFRFQEPLQTYIAKSGWSKSAGGYSTALYEKSRPNIPKRIDFSFPFSVGNLMPLDETPGLDLTRNDRTITHDLLTFFMAHFDAQLSKLRRVERSAMEKMAESLVHRKHEHVLYMARTFPGLLQQLFDEFPKIQAVRYIARIGVPDMPEKDQLQSKVVTMRFDPTIIDLYNPSPLLDIRP</sequence>
<organism evidence="2 3">
    <name type="scientific">Achromobacter aegrifaciens</name>
    <dbReference type="NCBI Taxonomy" id="1287736"/>
    <lineage>
        <taxon>Bacteria</taxon>
        <taxon>Pseudomonadati</taxon>
        <taxon>Pseudomonadota</taxon>
        <taxon>Betaproteobacteria</taxon>
        <taxon>Burkholderiales</taxon>
        <taxon>Alcaligenaceae</taxon>
        <taxon>Achromobacter</taxon>
    </lineage>
</organism>
<name>A0AAD2J4R9_ACHAE</name>
<reference evidence="2 3" key="1">
    <citation type="submission" date="2015-09" db="EMBL/GenBank/DDBJ databases">
        <authorList>
            <consortium name="Pathogen Informatics"/>
        </authorList>
    </citation>
    <scope>NUCLEOTIDE SEQUENCE [LARGE SCALE GENOMIC DNA]</scope>
    <source>
        <strain evidence="2 3">2789STDY5608625</strain>
    </source>
</reference>
<evidence type="ECO:0000313" key="3">
    <source>
        <dbReference type="Proteomes" id="UP000044098"/>
    </source>
</evidence>
<comment type="caution">
    <text evidence="2">The sequence shown here is derived from an EMBL/GenBank/DDBJ whole genome shotgun (WGS) entry which is preliminary data.</text>
</comment>
<evidence type="ECO:0000313" key="2">
    <source>
        <dbReference type="EMBL" id="CUJ71590.1"/>
    </source>
</evidence>
<feature type="region of interest" description="Disordered" evidence="1">
    <location>
        <begin position="1"/>
        <end position="26"/>
    </location>
</feature>
<proteinExistence type="predicted"/>
<dbReference type="Proteomes" id="UP000044098">
    <property type="component" value="Unassembled WGS sequence"/>
</dbReference>
<accession>A0AAD2J4R9</accession>
<evidence type="ECO:0000256" key="1">
    <source>
        <dbReference type="SAM" id="MobiDB-lite"/>
    </source>
</evidence>
<dbReference type="AlphaFoldDB" id="A0AAD2J4R9"/>
<dbReference type="EMBL" id="CYTK01000012">
    <property type="protein sequence ID" value="CUJ71590.1"/>
    <property type="molecule type" value="Genomic_DNA"/>
</dbReference>